<dbReference type="Gene3D" id="1.10.150.910">
    <property type="match status" value="1"/>
</dbReference>
<dbReference type="Gene3D" id="2.130.10.10">
    <property type="entry name" value="YVTN repeat-like/Quinoprotein amine dehydrogenase"/>
    <property type="match status" value="1"/>
</dbReference>
<sequence length="214" mass="23313">MQESVHYATYKAESNRLLVFADDTSARWVTSATLVDYDTVAIGDKFGNIVVNRLPANVSQQVDDDPTGAGIMHEREFLHGAPHKTKLLAHFNVGDIVTSVHRAALVPGGRDVVAYTGLHGTIGVLIPLASKEDVDFITTLEQHMRSEHSSLVGRDHLAYRGYYVPVKAVVDGDLCERFAMLPSTKQKSIAGELDRTVGEVLKKLEGLRVAGSGF</sequence>
<reference evidence="2 3" key="1">
    <citation type="journal article" date="2013" name="J. Biotechnol.">
        <title>Establishment and interpretation of the genome sequence of the phytopathogenic fungus Rhizoctonia solani AG1-IB isolate 7/3/14.</title>
        <authorList>
            <person name="Wibberg D.W."/>
            <person name="Jelonek L.J."/>
            <person name="Rupp O.R."/>
            <person name="Hennig M.H."/>
            <person name="Eikmeyer F.E."/>
            <person name="Goesmann A.G."/>
            <person name="Hartmann A.H."/>
            <person name="Borriss R.B."/>
            <person name="Grosch R.G."/>
            <person name="Puehler A.P."/>
            <person name="Schlueter A.S."/>
        </authorList>
    </citation>
    <scope>NUCLEOTIDE SEQUENCE [LARGE SCALE GENOMIC DNA]</scope>
    <source>
        <strain evidence="3">AG1-IB / isolate 7/3/14</strain>
    </source>
</reference>
<organism evidence="2 3">
    <name type="scientific">Thanatephorus cucumeris (strain AG1-IB / isolate 7/3/14)</name>
    <name type="common">Lettuce bottom rot fungus</name>
    <name type="synonym">Rhizoctonia solani</name>
    <dbReference type="NCBI Taxonomy" id="1108050"/>
    <lineage>
        <taxon>Eukaryota</taxon>
        <taxon>Fungi</taxon>
        <taxon>Dikarya</taxon>
        <taxon>Basidiomycota</taxon>
        <taxon>Agaricomycotina</taxon>
        <taxon>Agaricomycetes</taxon>
        <taxon>Cantharellales</taxon>
        <taxon>Ceratobasidiaceae</taxon>
        <taxon>Rhizoctonia</taxon>
        <taxon>Rhizoctonia solani AG-1</taxon>
    </lineage>
</organism>
<evidence type="ECO:0000259" key="1">
    <source>
        <dbReference type="Pfam" id="PF03178"/>
    </source>
</evidence>
<evidence type="ECO:0000313" key="2">
    <source>
        <dbReference type="EMBL" id="CCO37395.1"/>
    </source>
</evidence>
<dbReference type="InterPro" id="IPR015943">
    <property type="entry name" value="WD40/YVTN_repeat-like_dom_sf"/>
</dbReference>
<dbReference type="InterPro" id="IPR004871">
    <property type="entry name" value="RSE1/DDB1/CPSF1_C"/>
</dbReference>
<evidence type="ECO:0000313" key="3">
    <source>
        <dbReference type="Proteomes" id="UP000012065"/>
    </source>
</evidence>
<name>M5CDZ9_THACB</name>
<gene>
    <name evidence="2" type="ORF">BN14_11551</name>
</gene>
<dbReference type="PANTHER" id="PTHR10644">
    <property type="entry name" value="DNA REPAIR/RNA PROCESSING CPSF FAMILY"/>
    <property type="match status" value="1"/>
</dbReference>
<accession>M5CDZ9</accession>
<dbReference type="GO" id="GO:0003676">
    <property type="term" value="F:nucleic acid binding"/>
    <property type="evidence" value="ECO:0007669"/>
    <property type="project" value="InterPro"/>
</dbReference>
<dbReference type="Proteomes" id="UP000012065">
    <property type="component" value="Unassembled WGS sequence"/>
</dbReference>
<proteinExistence type="predicted"/>
<comment type="caution">
    <text evidence="2">The sequence shown here is derived from an EMBL/GenBank/DDBJ whole genome shotgun (WGS) entry which is preliminary data.</text>
</comment>
<feature type="domain" description="RSE1/DDB1/CPSF1 C-terminal" evidence="1">
    <location>
        <begin position="1"/>
        <end position="179"/>
    </location>
</feature>
<dbReference type="InterPro" id="IPR050358">
    <property type="entry name" value="RSE1/DDB1/CFT1"/>
</dbReference>
<dbReference type="Pfam" id="PF03178">
    <property type="entry name" value="CPSF_A"/>
    <property type="match status" value="1"/>
</dbReference>
<protein>
    <submittedName>
        <fullName evidence="2">Pre-mRNA-splicing factor RSE1</fullName>
    </submittedName>
</protein>
<dbReference type="EMBL" id="CAOJ01017118">
    <property type="protein sequence ID" value="CCO37395.1"/>
    <property type="molecule type" value="Genomic_DNA"/>
</dbReference>
<dbReference type="AlphaFoldDB" id="M5CDZ9"/>
<dbReference type="GO" id="GO:0005634">
    <property type="term" value="C:nucleus"/>
    <property type="evidence" value="ECO:0007669"/>
    <property type="project" value="InterPro"/>
</dbReference>
<dbReference type="HOGENOM" id="CLU_003246_1_0_1"/>